<comment type="caution">
    <text evidence="2">The sequence shown here is derived from an EMBL/GenBank/DDBJ whole genome shotgun (WGS) entry which is preliminary data.</text>
</comment>
<proteinExistence type="predicted"/>
<dbReference type="Pfam" id="PF10184">
    <property type="entry name" value="DUF2358"/>
    <property type="match status" value="1"/>
</dbReference>
<keyword evidence="3" id="KW-1185">Reference proteome</keyword>
<evidence type="ECO:0000313" key="2">
    <source>
        <dbReference type="EMBL" id="KAF3328629.1"/>
    </source>
</evidence>
<dbReference type="InterPro" id="IPR032710">
    <property type="entry name" value="NTF2-like_dom_sf"/>
</dbReference>
<dbReference type="Proteomes" id="UP000623129">
    <property type="component" value="Unassembled WGS sequence"/>
</dbReference>
<gene>
    <name evidence="2" type="ORF">FCM35_KLT05707</name>
</gene>
<keyword evidence="1" id="KW-1133">Transmembrane helix</keyword>
<keyword evidence="1" id="KW-0812">Transmembrane</keyword>
<organism evidence="2 3">
    <name type="scientific">Carex littledalei</name>
    <dbReference type="NCBI Taxonomy" id="544730"/>
    <lineage>
        <taxon>Eukaryota</taxon>
        <taxon>Viridiplantae</taxon>
        <taxon>Streptophyta</taxon>
        <taxon>Embryophyta</taxon>
        <taxon>Tracheophyta</taxon>
        <taxon>Spermatophyta</taxon>
        <taxon>Magnoliopsida</taxon>
        <taxon>Liliopsida</taxon>
        <taxon>Poales</taxon>
        <taxon>Cyperaceae</taxon>
        <taxon>Cyperoideae</taxon>
        <taxon>Cariceae</taxon>
        <taxon>Carex</taxon>
        <taxon>Carex subgen. Euthyceras</taxon>
    </lineage>
</organism>
<name>A0A833QSS1_9POAL</name>
<dbReference type="SUPFAM" id="SSF54427">
    <property type="entry name" value="NTF2-like"/>
    <property type="match status" value="1"/>
</dbReference>
<dbReference type="InterPro" id="IPR018790">
    <property type="entry name" value="DUF2358"/>
</dbReference>
<keyword evidence="1" id="KW-0472">Membrane</keyword>
<dbReference type="EMBL" id="SWLB01000015">
    <property type="protein sequence ID" value="KAF3328629.1"/>
    <property type="molecule type" value="Genomic_DNA"/>
</dbReference>
<sequence>MALLFSLMEISPLPMSAKAYWSHRGSSSSARVCSCRCAKVKDDKAEAKAGRVIRVSDPIKVSGLGLGLELETLLSGPLLRGDCDSSSSPPSVSTIEEKNEDKSDYYVNMGYAIRTLREEFPEIFYKEPSFDIYREDIVFKDPFNTFAGLDNYKQIFHGLRFCGQLLFKSLWIDIGSIWQPSEDIVMIRWIVHGIPRVPWDSHSRFDGTSEYKLDKNGKIYEHKVDNMALNSPKKFKVLPVEELIRLIGCPSTPKPTYYKALPLPILLRSAWIRCFLGFYLALSLVYAAKG</sequence>
<reference evidence="2" key="1">
    <citation type="submission" date="2020-01" db="EMBL/GenBank/DDBJ databases">
        <title>Genome sequence of Kobresia littledalei, the first chromosome-level genome in the family Cyperaceae.</title>
        <authorList>
            <person name="Qu G."/>
        </authorList>
    </citation>
    <scope>NUCLEOTIDE SEQUENCE</scope>
    <source>
        <strain evidence="2">C.B.Clarke</strain>
        <tissue evidence="2">Leaf</tissue>
    </source>
</reference>
<accession>A0A833QSS1</accession>
<dbReference type="PANTHER" id="PTHR31094:SF2">
    <property type="entry name" value="RIKEN CDNA 2310061I04 GENE"/>
    <property type="match status" value="1"/>
</dbReference>
<dbReference type="OrthoDB" id="44820at2759"/>
<dbReference type="PANTHER" id="PTHR31094">
    <property type="entry name" value="RIKEN CDNA 2310061I04 GENE"/>
    <property type="match status" value="1"/>
</dbReference>
<evidence type="ECO:0000256" key="1">
    <source>
        <dbReference type="SAM" id="Phobius"/>
    </source>
</evidence>
<protein>
    <submittedName>
        <fullName evidence="2">Uncharacterized protein</fullName>
    </submittedName>
</protein>
<feature type="transmembrane region" description="Helical" evidence="1">
    <location>
        <begin position="270"/>
        <end position="288"/>
    </location>
</feature>
<evidence type="ECO:0000313" key="3">
    <source>
        <dbReference type="Proteomes" id="UP000623129"/>
    </source>
</evidence>
<dbReference type="AlphaFoldDB" id="A0A833QSS1"/>